<reference evidence="11" key="1">
    <citation type="submission" date="2017-02" db="UniProtKB">
        <authorList>
            <consortium name="WormBaseParasite"/>
        </authorList>
    </citation>
    <scope>IDENTIFICATION</scope>
</reference>
<comment type="catalytic activity">
    <reaction evidence="6">
        <text>acetylcholine + H2O = choline + acetate + H(+)</text>
        <dbReference type="Rhea" id="RHEA:17561"/>
        <dbReference type="ChEBI" id="CHEBI:15354"/>
        <dbReference type="ChEBI" id="CHEBI:15355"/>
        <dbReference type="ChEBI" id="CHEBI:15377"/>
        <dbReference type="ChEBI" id="CHEBI:15378"/>
        <dbReference type="ChEBI" id="CHEBI:30089"/>
        <dbReference type="EC" id="3.1.1.7"/>
    </reaction>
</comment>
<dbReference type="GO" id="GO:0003990">
    <property type="term" value="F:acetylcholinesterase activity"/>
    <property type="evidence" value="ECO:0007669"/>
    <property type="project" value="UniProtKB-EC"/>
</dbReference>
<dbReference type="InterPro" id="IPR029058">
    <property type="entry name" value="AB_hydrolase_fold"/>
</dbReference>
<evidence type="ECO:0000313" key="11">
    <source>
        <dbReference type="WBParaSite" id="SMUV_0000148301-mRNA-1"/>
    </source>
</evidence>
<evidence type="ECO:0000256" key="8">
    <source>
        <dbReference type="RuleBase" id="RU361235"/>
    </source>
</evidence>
<keyword evidence="2" id="KW-0719">Serine esterase</keyword>
<evidence type="ECO:0000256" key="4">
    <source>
        <dbReference type="ARBA" id="ARBA00022867"/>
    </source>
</evidence>
<dbReference type="GO" id="GO:0006581">
    <property type="term" value="P:acetylcholine catabolic process"/>
    <property type="evidence" value="ECO:0007669"/>
    <property type="project" value="TreeGrafter"/>
</dbReference>
<sequence>MLLVYTVVVFTCWFLNCIHCRSIHHGSSSLVHTRLGDIQGIRKKVDDTIVNAYLGVPFAKPPLKSKRFLLPEMVEPWKLWMATSPSPSCYSTPDSVFPNFPGAEMWNPPNKTTSEDCLRLNIWVPRIHDGNVMVWIYGGGFFSGSPSLDLYDGSTLAARKHVIVVNINYRLGPFGFLYFGPDTDVPGNVGLADQQLALRWIYENIDSFGGDNTKITLFGESAGAASVTSHLFAPDSFPYFQNIIIMSGTMINPWATKGTDMMLEISMRLATELDCIDDAKDPNMKTVIKCLQERENHMIQQAAENISAFYMLPMTFPFVPVSEDKHFLKGNLFTKFQKRDFKKDVNVFVGTMKDEGTYWLPYYVASKDTGFKFNHTISADDPANAAYTNQDQYENALKLFSPYFGNSLLVEQAFFNFYKQIINNKNDTEKRRDGVARFLGDFFFTCAVLEFADTLAENIDGSTYMYYFTKRSSANSWPKWMGAMHGYEIEYVFGQPFRRSTEYAPSLQDEEMKFSDKVMDYWTNFAKKSKPDDDWPMYNTISREAVILADSSSGRRVAKDVHGLSCRILDEAEETLTNGQFLVHLSLTVSRKFT</sequence>
<dbReference type="PANTHER" id="PTHR43918">
    <property type="entry name" value="ACETYLCHOLINESTERASE"/>
    <property type="match status" value="1"/>
</dbReference>
<feature type="active site" description="Charge relay system" evidence="7">
    <location>
        <position position="485"/>
    </location>
</feature>
<dbReference type="PANTHER" id="PTHR43918:SF15">
    <property type="entry name" value="CARBOXYLIC ESTER HYDROLASE"/>
    <property type="match status" value="1"/>
</dbReference>
<evidence type="ECO:0000313" key="10">
    <source>
        <dbReference type="Proteomes" id="UP000046393"/>
    </source>
</evidence>
<dbReference type="InterPro" id="IPR050654">
    <property type="entry name" value="AChE-related_enzymes"/>
</dbReference>
<name>A0A0N5ABF7_9BILA</name>
<dbReference type="InterPro" id="IPR002018">
    <property type="entry name" value="CarbesteraseB"/>
</dbReference>
<dbReference type="PRINTS" id="PR00878">
    <property type="entry name" value="CHOLNESTRASE"/>
</dbReference>
<accession>A0A0N5ABF7</accession>
<dbReference type="Gene3D" id="3.40.50.1820">
    <property type="entry name" value="alpha/beta hydrolase"/>
    <property type="match status" value="1"/>
</dbReference>
<feature type="signal peptide" evidence="8">
    <location>
        <begin position="1"/>
        <end position="20"/>
    </location>
</feature>
<dbReference type="GO" id="GO:0019695">
    <property type="term" value="P:choline metabolic process"/>
    <property type="evidence" value="ECO:0007669"/>
    <property type="project" value="TreeGrafter"/>
</dbReference>
<evidence type="ECO:0000256" key="3">
    <source>
        <dbReference type="ARBA" id="ARBA00022801"/>
    </source>
</evidence>
<keyword evidence="5" id="KW-1015">Disulfide bond</keyword>
<dbReference type="GO" id="GO:0005886">
    <property type="term" value="C:plasma membrane"/>
    <property type="evidence" value="ECO:0007669"/>
    <property type="project" value="TreeGrafter"/>
</dbReference>
<dbReference type="PROSITE" id="PS00122">
    <property type="entry name" value="CARBOXYLESTERASE_B_1"/>
    <property type="match status" value="1"/>
</dbReference>
<dbReference type="AlphaFoldDB" id="A0A0N5ABF7"/>
<dbReference type="InterPro" id="IPR000997">
    <property type="entry name" value="Cholinesterase"/>
</dbReference>
<keyword evidence="4" id="KW-0531">Neurotransmitter degradation</keyword>
<evidence type="ECO:0000256" key="6">
    <source>
        <dbReference type="ARBA" id="ARBA00048484"/>
    </source>
</evidence>
<dbReference type="SUPFAM" id="SSF53474">
    <property type="entry name" value="alpha/beta-Hydrolases"/>
    <property type="match status" value="1"/>
</dbReference>
<dbReference type="Pfam" id="PF00135">
    <property type="entry name" value="COesterase"/>
    <property type="match status" value="1"/>
</dbReference>
<evidence type="ECO:0000256" key="1">
    <source>
        <dbReference type="ARBA" id="ARBA00005964"/>
    </source>
</evidence>
<protein>
    <recommendedName>
        <fullName evidence="8">Carboxylic ester hydrolase</fullName>
        <ecNumber evidence="8">3.1.1.-</ecNumber>
    </recommendedName>
</protein>
<feature type="chain" id="PRO_5005733335" description="Carboxylic ester hydrolase" evidence="8">
    <location>
        <begin position="21"/>
        <end position="594"/>
    </location>
</feature>
<dbReference type="WBParaSite" id="SMUV_0000148301-mRNA-1">
    <property type="protein sequence ID" value="SMUV_0000148301-mRNA-1"/>
    <property type="gene ID" value="SMUV_0000148301"/>
</dbReference>
<dbReference type="EC" id="3.1.1.-" evidence="8"/>
<dbReference type="STRING" id="451379.A0A0N5ABF7"/>
<evidence type="ECO:0000256" key="2">
    <source>
        <dbReference type="ARBA" id="ARBA00022487"/>
    </source>
</evidence>
<evidence type="ECO:0000256" key="7">
    <source>
        <dbReference type="PIRSR" id="PIRSR600997-1"/>
    </source>
</evidence>
<feature type="active site" description="Charge relay system" evidence="7">
    <location>
        <position position="355"/>
    </location>
</feature>
<dbReference type="InterPro" id="IPR019826">
    <property type="entry name" value="Carboxylesterase_B_AS"/>
</dbReference>
<feature type="active site" description="Acyl-ester intermediate" evidence="7">
    <location>
        <position position="221"/>
    </location>
</feature>
<evidence type="ECO:0000256" key="5">
    <source>
        <dbReference type="ARBA" id="ARBA00023157"/>
    </source>
</evidence>
<keyword evidence="3 8" id="KW-0378">Hydrolase</keyword>
<evidence type="ECO:0000259" key="9">
    <source>
        <dbReference type="Pfam" id="PF00135"/>
    </source>
</evidence>
<proteinExistence type="inferred from homology"/>
<dbReference type="FunFam" id="3.40.50.1820:FF:000029">
    <property type="entry name" value="Acetylcholinesterase"/>
    <property type="match status" value="1"/>
</dbReference>
<comment type="similarity">
    <text evidence="1 8">Belongs to the type-B carboxylesterase/lipase family.</text>
</comment>
<organism evidence="10 11">
    <name type="scientific">Syphacia muris</name>
    <dbReference type="NCBI Taxonomy" id="451379"/>
    <lineage>
        <taxon>Eukaryota</taxon>
        <taxon>Metazoa</taxon>
        <taxon>Ecdysozoa</taxon>
        <taxon>Nematoda</taxon>
        <taxon>Chromadorea</taxon>
        <taxon>Rhabditida</taxon>
        <taxon>Spirurina</taxon>
        <taxon>Oxyuridomorpha</taxon>
        <taxon>Oxyuroidea</taxon>
        <taxon>Oxyuridae</taxon>
        <taxon>Syphacia</taxon>
    </lineage>
</organism>
<dbReference type="GO" id="GO:0005615">
    <property type="term" value="C:extracellular space"/>
    <property type="evidence" value="ECO:0007669"/>
    <property type="project" value="TreeGrafter"/>
</dbReference>
<keyword evidence="8" id="KW-0732">Signal</keyword>
<keyword evidence="10" id="KW-1185">Reference proteome</keyword>
<feature type="domain" description="Carboxylesterase type B" evidence="9">
    <location>
        <begin position="28"/>
        <end position="544"/>
    </location>
</feature>
<dbReference type="Proteomes" id="UP000046393">
    <property type="component" value="Unplaced"/>
</dbReference>
<dbReference type="ESTHER" id="9bila-a0a0n5abf7">
    <property type="family name" value="ACHE"/>
</dbReference>